<gene>
    <name evidence="1" type="ORF">LCGC14_3137100</name>
</gene>
<feature type="non-terminal residue" evidence="1">
    <location>
        <position position="1"/>
    </location>
</feature>
<evidence type="ECO:0008006" key="2">
    <source>
        <dbReference type="Google" id="ProtNLM"/>
    </source>
</evidence>
<accession>A0A0F8VY09</accession>
<dbReference type="AlphaFoldDB" id="A0A0F8VY09"/>
<sequence>RSFVQNFHGIAYYRYMNFMPIFLHGAVKEITGYTEDEFISIQVDTSNPSQTQIKHIVTELAEARKVLSWYYNNCPEVGDPMREKARVILSAPIGFVPTE</sequence>
<evidence type="ECO:0000313" key="1">
    <source>
        <dbReference type="EMBL" id="KKK49237.1"/>
    </source>
</evidence>
<dbReference type="EMBL" id="LAZR01068652">
    <property type="protein sequence ID" value="KKK49237.1"/>
    <property type="molecule type" value="Genomic_DNA"/>
</dbReference>
<proteinExistence type="predicted"/>
<name>A0A0F8VY09_9ZZZZ</name>
<reference evidence="1" key="1">
    <citation type="journal article" date="2015" name="Nature">
        <title>Complex archaea that bridge the gap between prokaryotes and eukaryotes.</title>
        <authorList>
            <person name="Spang A."/>
            <person name="Saw J.H."/>
            <person name="Jorgensen S.L."/>
            <person name="Zaremba-Niedzwiedzka K."/>
            <person name="Martijn J."/>
            <person name="Lind A.E."/>
            <person name="van Eijk R."/>
            <person name="Schleper C."/>
            <person name="Guy L."/>
            <person name="Ettema T.J."/>
        </authorList>
    </citation>
    <scope>NUCLEOTIDE SEQUENCE</scope>
</reference>
<organism evidence="1">
    <name type="scientific">marine sediment metagenome</name>
    <dbReference type="NCBI Taxonomy" id="412755"/>
    <lineage>
        <taxon>unclassified sequences</taxon>
        <taxon>metagenomes</taxon>
        <taxon>ecological metagenomes</taxon>
    </lineage>
</organism>
<comment type="caution">
    <text evidence="1">The sequence shown here is derived from an EMBL/GenBank/DDBJ whole genome shotgun (WGS) entry which is preliminary data.</text>
</comment>
<protein>
    <recommendedName>
        <fullName evidence="2">PAS domain-containing protein</fullName>
    </recommendedName>
</protein>